<dbReference type="EMBL" id="BMFH01000001">
    <property type="protein sequence ID" value="GGD48774.1"/>
    <property type="molecule type" value="Genomic_DNA"/>
</dbReference>
<organism evidence="2 3">
    <name type="scientific">Muriicola marianensis</name>
    <dbReference type="NCBI Taxonomy" id="1324801"/>
    <lineage>
        <taxon>Bacteria</taxon>
        <taxon>Pseudomonadati</taxon>
        <taxon>Bacteroidota</taxon>
        <taxon>Flavobacteriia</taxon>
        <taxon>Flavobacteriales</taxon>
        <taxon>Flavobacteriaceae</taxon>
        <taxon>Muriicola</taxon>
    </lineage>
</organism>
<dbReference type="Proteomes" id="UP000625780">
    <property type="component" value="Unassembled WGS sequence"/>
</dbReference>
<protein>
    <submittedName>
        <fullName evidence="2">Uncharacterized protein</fullName>
    </submittedName>
</protein>
<keyword evidence="3" id="KW-1185">Reference proteome</keyword>
<name>A0ABQ1QVT3_9FLAO</name>
<accession>A0ABQ1QVT3</accession>
<keyword evidence="1" id="KW-0472">Membrane</keyword>
<proteinExistence type="predicted"/>
<keyword evidence="1" id="KW-0812">Transmembrane</keyword>
<evidence type="ECO:0000313" key="2">
    <source>
        <dbReference type="EMBL" id="GGD48774.1"/>
    </source>
</evidence>
<keyword evidence="1" id="KW-1133">Transmembrane helix</keyword>
<comment type="caution">
    <text evidence="2">The sequence shown here is derived from an EMBL/GenBank/DDBJ whole genome shotgun (WGS) entry which is preliminary data.</text>
</comment>
<dbReference type="RefSeq" id="WP_188370002.1">
    <property type="nucleotide sequence ID" value="NZ_BMFH01000001.1"/>
</dbReference>
<feature type="transmembrane region" description="Helical" evidence="1">
    <location>
        <begin position="36"/>
        <end position="56"/>
    </location>
</feature>
<sequence length="66" mass="7125">MNKKFSIVLIILALALIAYNVTVIDFNDPLGEDSIIAVIGVVAALCAIMLLLILLASQKIQDKLKD</sequence>
<evidence type="ECO:0000313" key="3">
    <source>
        <dbReference type="Proteomes" id="UP000625780"/>
    </source>
</evidence>
<evidence type="ECO:0000256" key="1">
    <source>
        <dbReference type="SAM" id="Phobius"/>
    </source>
</evidence>
<reference evidence="3" key="1">
    <citation type="journal article" date="2019" name="Int. J. Syst. Evol. Microbiol.">
        <title>The Global Catalogue of Microorganisms (GCM) 10K type strain sequencing project: providing services to taxonomists for standard genome sequencing and annotation.</title>
        <authorList>
            <consortium name="The Broad Institute Genomics Platform"/>
            <consortium name="The Broad Institute Genome Sequencing Center for Infectious Disease"/>
            <person name="Wu L."/>
            <person name="Ma J."/>
        </authorList>
    </citation>
    <scope>NUCLEOTIDE SEQUENCE [LARGE SCALE GENOMIC DNA]</scope>
    <source>
        <strain evidence="3">CGMCC 1.12606</strain>
    </source>
</reference>
<gene>
    <name evidence="2" type="ORF">GCM10011361_14420</name>
</gene>